<dbReference type="Pfam" id="PF00581">
    <property type="entry name" value="Rhodanese"/>
    <property type="match status" value="2"/>
</dbReference>
<dbReference type="AlphaFoldDB" id="A0A0Q2Y4S0"/>
<proteinExistence type="predicted"/>
<dbReference type="PANTHER" id="PTHR11364:SF27">
    <property type="entry name" value="SULFURTRANSFERASE"/>
    <property type="match status" value="1"/>
</dbReference>
<organism evidence="4 5">
    <name type="scientific">Vibrio furnissii</name>
    <dbReference type="NCBI Taxonomy" id="29494"/>
    <lineage>
        <taxon>Bacteria</taxon>
        <taxon>Pseudomonadati</taxon>
        <taxon>Pseudomonadota</taxon>
        <taxon>Gammaproteobacteria</taxon>
        <taxon>Vibrionales</taxon>
        <taxon>Vibrionaceae</taxon>
        <taxon>Vibrio</taxon>
    </lineage>
</organism>
<accession>A0A0Q2Y4S0</accession>
<dbReference type="PANTHER" id="PTHR11364">
    <property type="entry name" value="THIOSULFATE SULFERTANSFERASE"/>
    <property type="match status" value="1"/>
</dbReference>
<evidence type="ECO:0000313" key="4">
    <source>
        <dbReference type="EMBL" id="KQH87684.1"/>
    </source>
</evidence>
<evidence type="ECO:0000256" key="1">
    <source>
        <dbReference type="ARBA" id="ARBA00022679"/>
    </source>
</evidence>
<keyword evidence="5" id="KW-1185">Reference proteome</keyword>
<dbReference type="FunFam" id="3.40.250.10:FF:000001">
    <property type="entry name" value="Sulfurtransferase"/>
    <property type="match status" value="1"/>
</dbReference>
<dbReference type="FunCoup" id="A0A0Q2Y4S0">
    <property type="interactions" value="611"/>
</dbReference>
<reference evidence="4 5" key="1">
    <citation type="submission" date="2015-08" db="EMBL/GenBank/DDBJ databases">
        <title>Antibacterial properties of a collection of Vibrionaceae strains.</title>
        <authorList>
            <person name="Giubergia S."/>
        </authorList>
    </citation>
    <scope>NUCLEOTIDE SEQUENCE [LARGE SCALE GENOMIC DNA]</scope>
    <source>
        <strain evidence="4 5">S0821</strain>
    </source>
</reference>
<dbReference type="SMART" id="SM00450">
    <property type="entry name" value="RHOD"/>
    <property type="match status" value="2"/>
</dbReference>
<sequence length="276" mass="30725">MSPLVTPAWLAEKQNDPRLVVLDASIDFQIPSETEKDKVNKIPGARRFDYDSVFCDTECDLPHMMPTEARFNELAQQLGLHQDSIIVVYDNSGTFASPRAWWMFKALGHNDVYILDGGLTEWKAQGYTVTQSYDDSYAPGHFAGTLDPRFFVDANYVLSKIDDDSSLTVDARSKARFLAQVAEPRPGIRSGHIPGACCLPFAELMNGHQMKSPTELQPILQQALIRPADEYLFSCGSGVTACIVLLAATLCGYQNLAVYDGSWTEWGQRHDLPIEK</sequence>
<protein>
    <submittedName>
        <fullName evidence="4">Thiosulfate sulfurtransferase</fullName>
    </submittedName>
</protein>
<keyword evidence="1 4" id="KW-0808">Transferase</keyword>
<dbReference type="InterPro" id="IPR045078">
    <property type="entry name" value="TST/MPST-like"/>
</dbReference>
<evidence type="ECO:0000256" key="2">
    <source>
        <dbReference type="ARBA" id="ARBA00022737"/>
    </source>
</evidence>
<name>A0A0Q2Y4S0_VIBFU</name>
<gene>
    <name evidence="4" type="ORF">AMR76_03645</name>
</gene>
<dbReference type="Gene3D" id="3.40.250.10">
    <property type="entry name" value="Rhodanese-like domain"/>
    <property type="match status" value="2"/>
</dbReference>
<keyword evidence="2" id="KW-0677">Repeat</keyword>
<evidence type="ECO:0000259" key="3">
    <source>
        <dbReference type="PROSITE" id="PS50206"/>
    </source>
</evidence>
<dbReference type="RefSeq" id="WP_055465334.1">
    <property type="nucleotide sequence ID" value="NZ_LKHS01000002.1"/>
</dbReference>
<comment type="caution">
    <text evidence="4">The sequence shown here is derived from an EMBL/GenBank/DDBJ whole genome shotgun (WGS) entry which is preliminary data.</text>
</comment>
<dbReference type="CDD" id="cd01449">
    <property type="entry name" value="TST_Repeat_2"/>
    <property type="match status" value="1"/>
</dbReference>
<evidence type="ECO:0000313" key="5">
    <source>
        <dbReference type="Proteomes" id="UP000051221"/>
    </source>
</evidence>
<dbReference type="PROSITE" id="PS50206">
    <property type="entry name" value="RHODANESE_3"/>
    <property type="match status" value="2"/>
</dbReference>
<dbReference type="InParanoid" id="A0A0Q2Y4S0"/>
<dbReference type="Proteomes" id="UP000051221">
    <property type="component" value="Unassembled WGS sequence"/>
</dbReference>
<dbReference type="InterPro" id="IPR036873">
    <property type="entry name" value="Rhodanese-like_dom_sf"/>
</dbReference>
<dbReference type="EMBL" id="LKHS01000002">
    <property type="protein sequence ID" value="KQH87684.1"/>
    <property type="molecule type" value="Genomic_DNA"/>
</dbReference>
<dbReference type="GO" id="GO:0004792">
    <property type="term" value="F:thiosulfate-cyanide sulfurtransferase activity"/>
    <property type="evidence" value="ECO:0007669"/>
    <property type="project" value="TreeGrafter"/>
</dbReference>
<dbReference type="CDD" id="cd01448">
    <property type="entry name" value="TST_Repeat_1"/>
    <property type="match status" value="1"/>
</dbReference>
<feature type="domain" description="Rhodanese" evidence="3">
    <location>
        <begin position="162"/>
        <end position="275"/>
    </location>
</feature>
<dbReference type="SUPFAM" id="SSF52821">
    <property type="entry name" value="Rhodanese/Cell cycle control phosphatase"/>
    <property type="match status" value="2"/>
</dbReference>
<dbReference type="InterPro" id="IPR001763">
    <property type="entry name" value="Rhodanese-like_dom"/>
</dbReference>
<feature type="domain" description="Rhodanese" evidence="3">
    <location>
        <begin position="15"/>
        <end position="131"/>
    </location>
</feature>